<feature type="repeat" description="NHL" evidence="2">
    <location>
        <begin position="308"/>
        <end position="336"/>
    </location>
</feature>
<organism evidence="6 7">
    <name type="scientific">Adineta steineri</name>
    <dbReference type="NCBI Taxonomy" id="433720"/>
    <lineage>
        <taxon>Eukaryota</taxon>
        <taxon>Metazoa</taxon>
        <taxon>Spiralia</taxon>
        <taxon>Gnathifera</taxon>
        <taxon>Rotifera</taxon>
        <taxon>Eurotatoria</taxon>
        <taxon>Bdelloidea</taxon>
        <taxon>Adinetida</taxon>
        <taxon>Adinetidae</taxon>
        <taxon>Adineta</taxon>
    </lineage>
</organism>
<name>A0A819GLI3_9BILA</name>
<dbReference type="GO" id="GO:0061630">
    <property type="term" value="F:ubiquitin protein ligase activity"/>
    <property type="evidence" value="ECO:0007669"/>
    <property type="project" value="TreeGrafter"/>
</dbReference>
<dbReference type="Pfam" id="PF01436">
    <property type="entry name" value="NHL"/>
    <property type="match status" value="3"/>
</dbReference>
<evidence type="ECO:0000313" key="6">
    <source>
        <dbReference type="EMBL" id="CAF3885422.1"/>
    </source>
</evidence>
<dbReference type="EMBL" id="CAJOAY010000673">
    <property type="protein sequence ID" value="CAF3713593.1"/>
    <property type="molecule type" value="Genomic_DNA"/>
</dbReference>
<evidence type="ECO:0000313" key="5">
    <source>
        <dbReference type="EMBL" id="CAF3713593.1"/>
    </source>
</evidence>
<keyword evidence="1" id="KW-0677">Repeat</keyword>
<dbReference type="InterPro" id="IPR001258">
    <property type="entry name" value="NHL_repeat"/>
</dbReference>
<dbReference type="CDD" id="cd05819">
    <property type="entry name" value="NHL"/>
    <property type="match status" value="1"/>
</dbReference>
<evidence type="ECO:0008006" key="8">
    <source>
        <dbReference type="Google" id="ProtNLM"/>
    </source>
</evidence>
<dbReference type="PANTHER" id="PTHR24104">
    <property type="entry name" value="E3 UBIQUITIN-PROTEIN LIGASE NHLRC1-RELATED"/>
    <property type="match status" value="1"/>
</dbReference>
<gene>
    <name evidence="3" type="ORF">IZO911_LOCUS21788</name>
    <name evidence="6" type="ORF">KXQ929_LOCUS21988</name>
    <name evidence="5" type="ORF">OKA104_LOCUS13357</name>
    <name evidence="4" type="ORF">VCS650_LOCUS31919</name>
</gene>
<dbReference type="InterPro" id="IPR011042">
    <property type="entry name" value="6-blade_b-propeller_TolB-like"/>
</dbReference>
<dbReference type="EMBL" id="CAJNOE010000237">
    <property type="protein sequence ID" value="CAF1077829.1"/>
    <property type="molecule type" value="Genomic_DNA"/>
</dbReference>
<evidence type="ECO:0000256" key="1">
    <source>
        <dbReference type="ARBA" id="ARBA00022737"/>
    </source>
</evidence>
<dbReference type="SUPFAM" id="SSF101898">
    <property type="entry name" value="NHL repeat"/>
    <property type="match status" value="1"/>
</dbReference>
<dbReference type="Proteomes" id="UP000663868">
    <property type="component" value="Unassembled WGS sequence"/>
</dbReference>
<evidence type="ECO:0000313" key="3">
    <source>
        <dbReference type="EMBL" id="CAF1077829.1"/>
    </source>
</evidence>
<dbReference type="PANTHER" id="PTHR24104:SF25">
    <property type="entry name" value="PROTEIN LIN-41"/>
    <property type="match status" value="1"/>
</dbReference>
<dbReference type="EMBL" id="CAJOBB010001650">
    <property type="protein sequence ID" value="CAF3885422.1"/>
    <property type="molecule type" value="Genomic_DNA"/>
</dbReference>
<dbReference type="OrthoDB" id="10019295at2759"/>
<dbReference type="Proteomes" id="UP000663860">
    <property type="component" value="Unassembled WGS sequence"/>
</dbReference>
<dbReference type="Gene3D" id="2.120.10.30">
    <property type="entry name" value="TolB, C-terminal domain"/>
    <property type="match status" value="3"/>
</dbReference>
<comment type="caution">
    <text evidence="6">The sequence shown here is derived from an EMBL/GenBank/DDBJ whole genome shotgun (WGS) entry which is preliminary data.</text>
</comment>
<dbReference type="PROSITE" id="PS51125">
    <property type="entry name" value="NHL"/>
    <property type="match status" value="2"/>
</dbReference>
<evidence type="ECO:0000256" key="2">
    <source>
        <dbReference type="PROSITE-ProRule" id="PRU00504"/>
    </source>
</evidence>
<evidence type="ECO:0000313" key="4">
    <source>
        <dbReference type="EMBL" id="CAF1316960.1"/>
    </source>
</evidence>
<protein>
    <recommendedName>
        <fullName evidence="8">NHL repeat containing protein-like protein</fullName>
    </recommendedName>
</protein>
<dbReference type="EMBL" id="CAJNON010000561">
    <property type="protein sequence ID" value="CAF1316960.1"/>
    <property type="molecule type" value="Genomic_DNA"/>
</dbReference>
<dbReference type="Proteomes" id="UP000663881">
    <property type="component" value="Unassembled WGS sequence"/>
</dbReference>
<dbReference type="GO" id="GO:0043161">
    <property type="term" value="P:proteasome-mediated ubiquitin-dependent protein catabolic process"/>
    <property type="evidence" value="ECO:0007669"/>
    <property type="project" value="TreeGrafter"/>
</dbReference>
<feature type="repeat" description="NHL" evidence="2">
    <location>
        <begin position="59"/>
        <end position="99"/>
    </location>
</feature>
<accession>A0A819GLI3</accession>
<dbReference type="AlphaFoldDB" id="A0A819GLI3"/>
<proteinExistence type="predicted"/>
<reference evidence="6" key="1">
    <citation type="submission" date="2021-02" db="EMBL/GenBank/DDBJ databases">
        <authorList>
            <person name="Nowell W R."/>
        </authorList>
    </citation>
    <scope>NUCLEOTIDE SEQUENCE</scope>
</reference>
<dbReference type="Proteomes" id="UP000663891">
    <property type="component" value="Unassembled WGS sequence"/>
</dbReference>
<dbReference type="GO" id="GO:0000209">
    <property type="term" value="P:protein polyubiquitination"/>
    <property type="evidence" value="ECO:0007669"/>
    <property type="project" value="TreeGrafter"/>
</dbReference>
<dbReference type="InterPro" id="IPR050952">
    <property type="entry name" value="TRIM-NHL_E3_ligases"/>
</dbReference>
<evidence type="ECO:0000313" key="7">
    <source>
        <dbReference type="Proteomes" id="UP000663868"/>
    </source>
</evidence>
<sequence length="380" mass="42280">MLLGQKENTEESASWSLPKRNLFTFKLLFCTAVKYHYHPLRLVLVPKWNPDGITIAGTGIIGDGPTQLTTPKGLYLLKRTNELYVADFGNQRVQKFSLNQPSSPATTVAFGINSPSKIYVDDDQDGPTIYISVFIGNRVEKWLKGALEGIQLGGECRSCFGITVDEENNVYLSESDRHRVVKWSPQTNLTTVVAGQTDERRTDDKYLSKPDGLYFDRSSNALYVADSGNSRIQKWEKNALSGIQVAGGNLTGEDAGSLDAPNGVWVDENTKVVYIADEDNHRIVRWLPGASSGDIIAGGQGMGNATYQFNTPTDLTFDSEGNLYVCDNWNHRIQKFLLIENKPCSPTSTGKSHALCFYCNQYNKWIVITTILLISTWIIQ</sequence>
<dbReference type="SUPFAM" id="SSF63829">
    <property type="entry name" value="Calcium-dependent phosphotriesterase"/>
    <property type="match status" value="1"/>
</dbReference>
<dbReference type="GO" id="GO:0008270">
    <property type="term" value="F:zinc ion binding"/>
    <property type="evidence" value="ECO:0007669"/>
    <property type="project" value="UniProtKB-KW"/>
</dbReference>